<name>K9H3G1_9PROT</name>
<reference evidence="1 2" key="1">
    <citation type="journal article" date="2013" name="Genome Announc.">
        <title>Draft Genome Sequence of an Alphaproteobacterium, Caenispirillum salinarum AK4(T), Isolated from a Solar Saltern.</title>
        <authorList>
            <person name="Khatri I."/>
            <person name="Singh A."/>
            <person name="Korpole S."/>
            <person name="Pinnaka A.K."/>
            <person name="Subramanian S."/>
        </authorList>
    </citation>
    <scope>NUCLEOTIDE SEQUENCE [LARGE SCALE GENOMIC DNA]</scope>
    <source>
        <strain evidence="1 2">AK4</strain>
    </source>
</reference>
<dbReference type="STRING" id="1238182.C882_1648"/>
<proteinExistence type="predicted"/>
<evidence type="ECO:0000313" key="2">
    <source>
        <dbReference type="Proteomes" id="UP000009881"/>
    </source>
</evidence>
<dbReference type="AlphaFoldDB" id="K9H3G1"/>
<dbReference type="EMBL" id="ANHY01000002">
    <property type="protein sequence ID" value="EKV32810.1"/>
    <property type="molecule type" value="Genomic_DNA"/>
</dbReference>
<accession>K9H3G1</accession>
<evidence type="ECO:0000313" key="1">
    <source>
        <dbReference type="EMBL" id="EKV32810.1"/>
    </source>
</evidence>
<organism evidence="1 2">
    <name type="scientific">Caenispirillum salinarum AK4</name>
    <dbReference type="NCBI Taxonomy" id="1238182"/>
    <lineage>
        <taxon>Bacteria</taxon>
        <taxon>Pseudomonadati</taxon>
        <taxon>Pseudomonadota</taxon>
        <taxon>Alphaproteobacteria</taxon>
        <taxon>Rhodospirillales</taxon>
        <taxon>Novispirillaceae</taxon>
        <taxon>Caenispirillum</taxon>
    </lineage>
</organism>
<sequence>MRQKRAQDASCAAIAKARKGCFDRSIKPVAVDRCSKPEEPNGVRRAPPTGRPVRFFGASARFGLPRTGVFAAALPGPTR</sequence>
<comment type="caution">
    <text evidence="1">The sequence shown here is derived from an EMBL/GenBank/DDBJ whole genome shotgun (WGS) entry which is preliminary data.</text>
</comment>
<keyword evidence="2" id="KW-1185">Reference proteome</keyword>
<protein>
    <submittedName>
        <fullName evidence="1">Uncharacterized protein</fullName>
    </submittedName>
</protein>
<dbReference type="Proteomes" id="UP000009881">
    <property type="component" value="Unassembled WGS sequence"/>
</dbReference>
<gene>
    <name evidence="1" type="ORF">C882_1648</name>
</gene>